<keyword evidence="13" id="KW-0472">Membrane</keyword>
<reference evidence="17 18" key="2">
    <citation type="journal article" date="2017" name="Genome Biol.">
        <title>New reference genome sequences of hot pepper reveal the massive evolution of plant disease-resistance genes by retroduplication.</title>
        <authorList>
            <person name="Kim S."/>
            <person name="Park J."/>
            <person name="Yeom S.I."/>
            <person name="Kim Y.M."/>
            <person name="Seo E."/>
            <person name="Kim K.T."/>
            <person name="Kim M.S."/>
            <person name="Lee J.M."/>
            <person name="Cheong K."/>
            <person name="Shin H.S."/>
            <person name="Kim S.B."/>
            <person name="Han K."/>
            <person name="Lee J."/>
            <person name="Park M."/>
            <person name="Lee H.A."/>
            <person name="Lee H.Y."/>
            <person name="Lee Y."/>
            <person name="Oh S."/>
            <person name="Lee J.H."/>
            <person name="Choi E."/>
            <person name="Choi E."/>
            <person name="Lee S.E."/>
            <person name="Jeon J."/>
            <person name="Kim H."/>
            <person name="Choi G."/>
            <person name="Song H."/>
            <person name="Lee J."/>
            <person name="Lee S.C."/>
            <person name="Kwon J.K."/>
            <person name="Lee H.Y."/>
            <person name="Koo N."/>
            <person name="Hong Y."/>
            <person name="Kim R.W."/>
            <person name="Kang W.H."/>
            <person name="Huh J.H."/>
            <person name="Kang B.C."/>
            <person name="Yang T.J."/>
            <person name="Lee Y.H."/>
            <person name="Bennetzen J.L."/>
            <person name="Choi D."/>
        </authorList>
    </citation>
    <scope>NUCLEOTIDE SEQUENCE [LARGE SCALE GENOMIC DNA]</scope>
    <source>
        <strain evidence="18">cv. CM334</strain>
    </source>
</reference>
<evidence type="ECO:0000256" key="7">
    <source>
        <dbReference type="ARBA" id="ARBA00022667"/>
    </source>
</evidence>
<dbReference type="Gene3D" id="1.10.10.10">
    <property type="entry name" value="Winged helix-like DNA-binding domain superfamily/Winged helix DNA-binding domain"/>
    <property type="match status" value="1"/>
</dbReference>
<organism evidence="17 18">
    <name type="scientific">Capsicum annuum</name>
    <name type="common">Capsicum pepper</name>
    <dbReference type="NCBI Taxonomy" id="4072"/>
    <lineage>
        <taxon>Eukaryota</taxon>
        <taxon>Viridiplantae</taxon>
        <taxon>Streptophyta</taxon>
        <taxon>Embryophyta</taxon>
        <taxon>Tracheophyta</taxon>
        <taxon>Spermatophyta</taxon>
        <taxon>Magnoliopsida</taxon>
        <taxon>eudicotyledons</taxon>
        <taxon>Gunneridae</taxon>
        <taxon>Pentapetalae</taxon>
        <taxon>asterids</taxon>
        <taxon>lamiids</taxon>
        <taxon>Solanales</taxon>
        <taxon>Solanaceae</taxon>
        <taxon>Solanoideae</taxon>
        <taxon>Capsiceae</taxon>
        <taxon>Capsicum</taxon>
    </lineage>
</organism>
<dbReference type="GO" id="GO:0016020">
    <property type="term" value="C:membrane"/>
    <property type="evidence" value="ECO:0007669"/>
    <property type="project" value="UniProtKB-SubCell"/>
</dbReference>
<dbReference type="InterPro" id="IPR044974">
    <property type="entry name" value="Disease_R_plants"/>
</dbReference>
<evidence type="ECO:0000313" key="17">
    <source>
        <dbReference type="EMBL" id="PHT73634.1"/>
    </source>
</evidence>
<dbReference type="InterPro" id="IPR058922">
    <property type="entry name" value="WHD_DRP"/>
</dbReference>
<evidence type="ECO:0000256" key="9">
    <source>
        <dbReference type="ARBA" id="ARBA00022741"/>
    </source>
</evidence>
<evidence type="ECO:0000256" key="3">
    <source>
        <dbReference type="ARBA" id="ARBA00004496"/>
    </source>
</evidence>
<keyword evidence="9" id="KW-0547">Nucleotide-binding</keyword>
<dbReference type="Gene3D" id="1.10.8.430">
    <property type="entry name" value="Helical domain of apoptotic protease-activating factors"/>
    <property type="match status" value="1"/>
</dbReference>
<evidence type="ECO:0000256" key="13">
    <source>
        <dbReference type="ARBA" id="ARBA00023136"/>
    </source>
</evidence>
<dbReference type="SUPFAM" id="SSF52540">
    <property type="entry name" value="P-loop containing nucleoside triphosphate hydrolases"/>
    <property type="match status" value="1"/>
</dbReference>
<dbReference type="PRINTS" id="PR00364">
    <property type="entry name" value="DISEASERSIST"/>
</dbReference>
<feature type="domain" description="Disease resistance R13L4/SHOC-2-like LRR" evidence="16">
    <location>
        <begin position="532"/>
        <end position="745"/>
    </location>
</feature>
<keyword evidence="11" id="KW-0067">ATP-binding</keyword>
<dbReference type="EMBL" id="AYRZ02000009">
    <property type="protein sequence ID" value="PHT73634.1"/>
    <property type="molecule type" value="Genomic_DNA"/>
</dbReference>
<dbReference type="InterPro" id="IPR036388">
    <property type="entry name" value="WH-like_DNA-bd_sf"/>
</dbReference>
<keyword evidence="6" id="KW-0433">Leucine-rich repeat</keyword>
<dbReference type="Proteomes" id="UP000222542">
    <property type="component" value="Unassembled WGS sequence"/>
</dbReference>
<sequence>MAYAAITSLMSTMLRIPQLAFPLYTHYGKILHAIPLNTCYGKILSLRTIMEKSYNIKGDIEDLTRLEAEIIELACITEDMINSESRKVSLAKNRISRRIAVWKLNFLLKRAVGRIYSTVMKWIRMMNSKDLKAQNLTLESTSQHALQQTESMMIACENEFEMIRDQLTTGTSQLDVVSIVGMGGIGKTTLANKIYNDQFILSRFDIREKATVSQEYCARNVLICLLSSVSGSRKIDESYEQQDDGQLADRLQKLLKGKRYLIFIDDIWAKEAWDDVKLCFPDCNCGSRILLTTRNMEVAEYASSGKPPCQMSLLNHDESWNLLRIKVFENACFPPEFEKVGIQIALNCKGLPLAIVVIAGLLLKIGKSLDEWKSVSENITSLISTDLDVQCMRVLALSYHHLPHHLKPFFLYFATFLEDEQISVNKLVNLWVAERFSSKEYAEQCLTDLIDRSLIFIHHWSFDGKIKACGMHDVIRELCLREANNLNFVNVITEDRISREQTRHFSTKRRISVHSEQSSFVANQLATVNYNKVRSILLFTRNPSNSRIMQELVRFKFLQILELASPTLDAFPSCVVDLSLLRYLALTFYSSINDHDINIPPSIARLQSLDTFILKFPKYYGCPKTSFTLPGEIFKMSQLRNLCLDRNNMVPHKYEGTLHNMQCLSGWNPLYCDYQFTFHVPRLRKLLICGNQQDYIQSNKETRLHNLLYFFQLEELKFYGIPHSVLPPPKAFPENLKKLALTNTCLNLEDLRILGKLPKLEALKLRFASSRYIGKEWEVAEEGFPQLKFLLLNRLNIKYWRASSDQFPCLERLFLEECMNMVSVPEDFAEITTLQLIDIRMCKESVVNSAKKIQQDVEDNYGGSIEVRFRYIL</sequence>
<comment type="subcellular location">
    <subcellularLocation>
        <location evidence="3">Cytoplasm</location>
    </subcellularLocation>
    <subcellularLocation>
        <location evidence="2">Membrane</location>
        <topology evidence="2">Peripheral membrane protein</topology>
    </subcellularLocation>
</comment>
<evidence type="ECO:0000256" key="12">
    <source>
        <dbReference type="ARBA" id="ARBA00023054"/>
    </source>
</evidence>
<dbReference type="Gene3D" id="3.80.10.10">
    <property type="entry name" value="Ribonuclease Inhibitor"/>
    <property type="match status" value="1"/>
</dbReference>
<accession>A0A2G2YVA0</accession>
<dbReference type="GO" id="GO:0005737">
    <property type="term" value="C:cytoplasm"/>
    <property type="evidence" value="ECO:0007669"/>
    <property type="project" value="UniProtKB-SubCell"/>
</dbReference>
<dbReference type="SUPFAM" id="SSF52058">
    <property type="entry name" value="L domain-like"/>
    <property type="match status" value="1"/>
</dbReference>
<evidence type="ECO:0000259" key="16">
    <source>
        <dbReference type="Pfam" id="PF23598"/>
    </source>
</evidence>
<keyword evidence="18" id="KW-1185">Reference proteome</keyword>
<dbReference type="Pfam" id="PF23559">
    <property type="entry name" value="WHD_DRP"/>
    <property type="match status" value="1"/>
</dbReference>
<reference evidence="17 18" key="1">
    <citation type="journal article" date="2014" name="Nat. Genet.">
        <title>Genome sequence of the hot pepper provides insights into the evolution of pungency in Capsicum species.</title>
        <authorList>
            <person name="Kim S."/>
            <person name="Park M."/>
            <person name="Yeom S.I."/>
            <person name="Kim Y.M."/>
            <person name="Lee J.M."/>
            <person name="Lee H.A."/>
            <person name="Seo E."/>
            <person name="Choi J."/>
            <person name="Cheong K."/>
            <person name="Kim K.T."/>
            <person name="Jung K."/>
            <person name="Lee G.W."/>
            <person name="Oh S.K."/>
            <person name="Bae C."/>
            <person name="Kim S.B."/>
            <person name="Lee H.Y."/>
            <person name="Kim S.Y."/>
            <person name="Kim M.S."/>
            <person name="Kang B.C."/>
            <person name="Jo Y.D."/>
            <person name="Yang H.B."/>
            <person name="Jeong H.J."/>
            <person name="Kang W.H."/>
            <person name="Kwon J.K."/>
            <person name="Shin C."/>
            <person name="Lim J.Y."/>
            <person name="Park J.H."/>
            <person name="Huh J.H."/>
            <person name="Kim J.S."/>
            <person name="Kim B.D."/>
            <person name="Cohen O."/>
            <person name="Paran I."/>
            <person name="Suh M.C."/>
            <person name="Lee S.B."/>
            <person name="Kim Y.K."/>
            <person name="Shin Y."/>
            <person name="Noh S.J."/>
            <person name="Park J."/>
            <person name="Seo Y.S."/>
            <person name="Kwon S.Y."/>
            <person name="Kim H.A."/>
            <person name="Park J.M."/>
            <person name="Kim H.J."/>
            <person name="Choi S.B."/>
            <person name="Bosland P.W."/>
            <person name="Reeves G."/>
            <person name="Jo S.H."/>
            <person name="Lee B.W."/>
            <person name="Cho H.T."/>
            <person name="Choi H.S."/>
            <person name="Lee M.S."/>
            <person name="Yu Y."/>
            <person name="Do Choi Y."/>
            <person name="Park B.S."/>
            <person name="van Deynze A."/>
            <person name="Ashrafi H."/>
            <person name="Hill T."/>
            <person name="Kim W.T."/>
            <person name="Pai H.S."/>
            <person name="Ahn H.K."/>
            <person name="Yeam I."/>
            <person name="Giovannoni J.J."/>
            <person name="Rose J.K."/>
            <person name="Sorensen I."/>
            <person name="Lee S.J."/>
            <person name="Kim R.W."/>
            <person name="Choi I.Y."/>
            <person name="Choi B.S."/>
            <person name="Lim J.S."/>
            <person name="Lee Y.H."/>
            <person name="Choi D."/>
        </authorList>
    </citation>
    <scope>NUCLEOTIDE SEQUENCE [LARGE SCALE GENOMIC DNA]</scope>
    <source>
        <strain evidence="18">cv. CM334</strain>
    </source>
</reference>
<dbReference type="FunFam" id="3.40.50.300:FF:001091">
    <property type="entry name" value="Probable disease resistance protein At1g61300"/>
    <property type="match status" value="1"/>
</dbReference>
<evidence type="ECO:0000256" key="5">
    <source>
        <dbReference type="ARBA" id="ARBA00022490"/>
    </source>
</evidence>
<dbReference type="OMA" id="CIVELFH"/>
<evidence type="ECO:0000259" key="14">
    <source>
        <dbReference type="Pfam" id="PF00931"/>
    </source>
</evidence>
<comment type="similarity">
    <text evidence="4">Belongs to the disease resistance NB-LRR family.</text>
</comment>
<dbReference type="AlphaFoldDB" id="A0A2G2YVA0"/>
<dbReference type="InterPro" id="IPR027417">
    <property type="entry name" value="P-loop_NTPase"/>
</dbReference>
<name>A0A2G2YVA0_CAPAN</name>
<keyword evidence="12" id="KW-0175">Coiled coil</keyword>
<dbReference type="Gramene" id="PHT73634">
    <property type="protein sequence ID" value="PHT73634"/>
    <property type="gene ID" value="T459_24419"/>
</dbReference>
<proteinExistence type="inferred from homology"/>
<evidence type="ECO:0000256" key="11">
    <source>
        <dbReference type="ARBA" id="ARBA00022840"/>
    </source>
</evidence>
<comment type="caution">
    <text evidence="17">The sequence shown here is derived from an EMBL/GenBank/DDBJ whole genome shotgun (WGS) entry which is preliminary data.</text>
</comment>
<evidence type="ECO:0000256" key="4">
    <source>
        <dbReference type="ARBA" id="ARBA00008894"/>
    </source>
</evidence>
<keyword evidence="8" id="KW-0677">Repeat</keyword>
<feature type="domain" description="Disease resistance protein winged helix" evidence="15">
    <location>
        <begin position="416"/>
        <end position="478"/>
    </location>
</feature>
<comment type="function">
    <text evidence="1">Confers resistance to late blight (Phytophthora infestans) races carrying the avirulence gene Avr1. Resistance proteins guard the plant against pathogens that contain an appropriate avirulence protein via an indirect interaction with this avirulence protein. That triggers a defense system including the hypersensitive response, which restricts the pathogen growth.</text>
</comment>
<keyword evidence="5" id="KW-0963">Cytoplasm</keyword>
<evidence type="ECO:0000256" key="6">
    <source>
        <dbReference type="ARBA" id="ARBA00022614"/>
    </source>
</evidence>
<dbReference type="PANTHER" id="PTHR23155">
    <property type="entry name" value="DISEASE RESISTANCE PROTEIN RP"/>
    <property type="match status" value="1"/>
</dbReference>
<evidence type="ECO:0000313" key="18">
    <source>
        <dbReference type="Proteomes" id="UP000222542"/>
    </source>
</evidence>
<evidence type="ECO:0000256" key="10">
    <source>
        <dbReference type="ARBA" id="ARBA00022821"/>
    </source>
</evidence>
<gene>
    <name evidence="17" type="ORF">T459_24419</name>
</gene>
<dbReference type="InterPro" id="IPR032675">
    <property type="entry name" value="LRR_dom_sf"/>
</dbReference>
<dbReference type="InterPro" id="IPR002182">
    <property type="entry name" value="NB-ARC"/>
</dbReference>
<dbReference type="InterPro" id="IPR042197">
    <property type="entry name" value="Apaf_helical"/>
</dbReference>
<dbReference type="Gene3D" id="1.20.5.4130">
    <property type="match status" value="1"/>
</dbReference>
<evidence type="ECO:0000256" key="1">
    <source>
        <dbReference type="ARBA" id="ARBA00002074"/>
    </source>
</evidence>
<dbReference type="Gene3D" id="3.40.50.300">
    <property type="entry name" value="P-loop containing nucleotide triphosphate hydrolases"/>
    <property type="match status" value="1"/>
</dbReference>
<evidence type="ECO:0000256" key="2">
    <source>
        <dbReference type="ARBA" id="ARBA00004170"/>
    </source>
</evidence>
<dbReference type="Pfam" id="PF23598">
    <property type="entry name" value="LRR_14"/>
    <property type="match status" value="1"/>
</dbReference>
<dbReference type="GO" id="GO:0005524">
    <property type="term" value="F:ATP binding"/>
    <property type="evidence" value="ECO:0007669"/>
    <property type="project" value="UniProtKB-KW"/>
</dbReference>
<keyword evidence="10" id="KW-0611">Plant defense</keyword>
<evidence type="ECO:0000256" key="8">
    <source>
        <dbReference type="ARBA" id="ARBA00022737"/>
    </source>
</evidence>
<protein>
    <submittedName>
        <fullName evidence="17">Uncharacterized protein</fullName>
    </submittedName>
</protein>
<dbReference type="GO" id="GO:0043531">
    <property type="term" value="F:ADP binding"/>
    <property type="evidence" value="ECO:0007669"/>
    <property type="project" value="InterPro"/>
</dbReference>
<dbReference type="InterPro" id="IPR055414">
    <property type="entry name" value="LRR_R13L4/SHOC2-like"/>
</dbReference>
<dbReference type="GO" id="GO:0009626">
    <property type="term" value="P:plant-type hypersensitive response"/>
    <property type="evidence" value="ECO:0007669"/>
    <property type="project" value="UniProtKB-KW"/>
</dbReference>
<feature type="domain" description="NB-ARC" evidence="14">
    <location>
        <begin position="158"/>
        <end position="330"/>
    </location>
</feature>
<dbReference type="PANTHER" id="PTHR23155:SF1152">
    <property type="entry name" value="AAA+ ATPASE DOMAIN-CONTAINING PROTEIN"/>
    <property type="match status" value="1"/>
</dbReference>
<keyword evidence="7" id="KW-0381">Hypersensitive response</keyword>
<dbReference type="Pfam" id="PF00931">
    <property type="entry name" value="NB-ARC"/>
    <property type="match status" value="1"/>
</dbReference>
<evidence type="ECO:0000259" key="15">
    <source>
        <dbReference type="Pfam" id="PF23559"/>
    </source>
</evidence>